<evidence type="ECO:0000313" key="1">
    <source>
        <dbReference type="EMBL" id="CAH2091336.1"/>
    </source>
</evidence>
<keyword evidence="2" id="KW-1185">Reference proteome</keyword>
<protein>
    <submittedName>
        <fullName evidence="1">Uncharacterized protein</fullName>
    </submittedName>
</protein>
<dbReference type="EMBL" id="CAKOGL010000010">
    <property type="protein sequence ID" value="CAH2091336.1"/>
    <property type="molecule type" value="Genomic_DNA"/>
</dbReference>
<name>A0AAU9TW31_EUPED</name>
<gene>
    <name evidence="1" type="ORF">EEDITHA_LOCUS7212</name>
</gene>
<reference evidence="1" key="1">
    <citation type="submission" date="2022-03" db="EMBL/GenBank/DDBJ databases">
        <authorList>
            <person name="Tunstrom K."/>
        </authorList>
    </citation>
    <scope>NUCLEOTIDE SEQUENCE</scope>
</reference>
<accession>A0AAU9TW31</accession>
<comment type="caution">
    <text evidence="1">The sequence shown here is derived from an EMBL/GenBank/DDBJ whole genome shotgun (WGS) entry which is preliminary data.</text>
</comment>
<dbReference type="AlphaFoldDB" id="A0AAU9TW31"/>
<evidence type="ECO:0000313" key="2">
    <source>
        <dbReference type="Proteomes" id="UP001153954"/>
    </source>
</evidence>
<proteinExistence type="predicted"/>
<organism evidence="1 2">
    <name type="scientific">Euphydryas editha</name>
    <name type="common">Edith's checkerspot</name>
    <dbReference type="NCBI Taxonomy" id="104508"/>
    <lineage>
        <taxon>Eukaryota</taxon>
        <taxon>Metazoa</taxon>
        <taxon>Ecdysozoa</taxon>
        <taxon>Arthropoda</taxon>
        <taxon>Hexapoda</taxon>
        <taxon>Insecta</taxon>
        <taxon>Pterygota</taxon>
        <taxon>Neoptera</taxon>
        <taxon>Endopterygota</taxon>
        <taxon>Lepidoptera</taxon>
        <taxon>Glossata</taxon>
        <taxon>Ditrysia</taxon>
        <taxon>Papilionoidea</taxon>
        <taxon>Nymphalidae</taxon>
        <taxon>Nymphalinae</taxon>
        <taxon>Euphydryas</taxon>
    </lineage>
</organism>
<sequence>MTYLVKPHISFDVVQNKNFVDHWAYEMEESDKNRFDRKFSENYLENLQPEDDSNEVGIDFFTDFDFIAGVNPRSLTIRQNDDAYLAR</sequence>
<dbReference type="Proteomes" id="UP001153954">
    <property type="component" value="Unassembled WGS sequence"/>
</dbReference>